<evidence type="ECO:0000313" key="4">
    <source>
        <dbReference type="Proteomes" id="UP000282957"/>
    </source>
</evidence>
<evidence type="ECO:0000259" key="2">
    <source>
        <dbReference type="Pfam" id="PF21821"/>
    </source>
</evidence>
<feature type="compositionally biased region" description="Low complexity" evidence="1">
    <location>
        <begin position="185"/>
        <end position="204"/>
    </location>
</feature>
<feature type="region of interest" description="Disordered" evidence="1">
    <location>
        <begin position="1"/>
        <end position="20"/>
    </location>
</feature>
<evidence type="ECO:0000256" key="1">
    <source>
        <dbReference type="SAM" id="MobiDB-lite"/>
    </source>
</evidence>
<dbReference type="InterPro" id="IPR048494">
    <property type="entry name" value="Dit-like_N"/>
</dbReference>
<name>A0A437MC84_9PROT</name>
<proteinExistence type="predicted"/>
<sequence>MALTPVDVPRYPNVPQAPGVPPLQRASQVLNTVSLLVSDVLNILDIFSGPRWGIFDEEGTPLLTGDSVLNVDYKQEARMSDFPVEKGQFATYNKVQPPFDARIGFTVGGNDDDRAEFLARAQKLVQTIQMVSLVTPEVTYESCNVIHCDYRRSSRSGPTLLTVELWLQEVRQVASSAFTENTQNEPTAPTDTTGPAPTTQQPEGAAPSSGSDVRPATPTPGQTTAAGAQANPWGDGPQ</sequence>
<comment type="caution">
    <text evidence="3">The sequence shown here is derived from an EMBL/GenBank/DDBJ whole genome shotgun (WGS) entry which is preliminary data.</text>
</comment>
<protein>
    <recommendedName>
        <fullName evidence="2">Dit-like phage tail protein N-terminal domain-containing protein</fullName>
    </recommendedName>
</protein>
<evidence type="ECO:0000313" key="3">
    <source>
        <dbReference type="EMBL" id="RVT95256.1"/>
    </source>
</evidence>
<gene>
    <name evidence="3" type="ORF">EOD42_16870</name>
</gene>
<feature type="domain" description="Dit-like phage tail protein N-terminal" evidence="2">
    <location>
        <begin position="66"/>
        <end position="176"/>
    </location>
</feature>
<reference evidence="3 4" key="1">
    <citation type="submission" date="2019-01" db="EMBL/GenBank/DDBJ databases">
        <authorList>
            <person name="Chen W.-M."/>
        </authorList>
    </citation>
    <scope>NUCLEOTIDE SEQUENCE [LARGE SCALE GENOMIC DNA]</scope>
    <source>
        <strain evidence="3 4">CCP-6</strain>
    </source>
</reference>
<dbReference type="Pfam" id="PF21821">
    <property type="entry name" value="Dit_like"/>
    <property type="match status" value="1"/>
</dbReference>
<dbReference type="EMBL" id="SACL01000006">
    <property type="protein sequence ID" value="RVT95256.1"/>
    <property type="molecule type" value="Genomic_DNA"/>
</dbReference>
<feature type="region of interest" description="Disordered" evidence="1">
    <location>
        <begin position="177"/>
        <end position="238"/>
    </location>
</feature>
<dbReference type="OrthoDB" id="9029638at2"/>
<dbReference type="AlphaFoldDB" id="A0A437MC84"/>
<feature type="compositionally biased region" description="Low complexity" evidence="1">
    <location>
        <begin position="215"/>
        <end position="230"/>
    </location>
</feature>
<dbReference type="Proteomes" id="UP000282957">
    <property type="component" value="Unassembled WGS sequence"/>
</dbReference>
<organism evidence="3 4">
    <name type="scientific">Rhodovarius crocodyli</name>
    <dbReference type="NCBI Taxonomy" id="1979269"/>
    <lineage>
        <taxon>Bacteria</taxon>
        <taxon>Pseudomonadati</taxon>
        <taxon>Pseudomonadota</taxon>
        <taxon>Alphaproteobacteria</taxon>
        <taxon>Acetobacterales</taxon>
        <taxon>Roseomonadaceae</taxon>
        <taxon>Rhodovarius</taxon>
    </lineage>
</organism>
<dbReference type="RefSeq" id="WP_127788744.1">
    <property type="nucleotide sequence ID" value="NZ_SACL01000006.1"/>
</dbReference>
<accession>A0A437MC84</accession>
<keyword evidence="4" id="KW-1185">Reference proteome</keyword>